<name>A0A2K9ZFY8_RHILE</name>
<organism evidence="1 2">
    <name type="scientific">Rhizobium leguminosarum</name>
    <dbReference type="NCBI Taxonomy" id="384"/>
    <lineage>
        <taxon>Bacteria</taxon>
        <taxon>Pseudomonadati</taxon>
        <taxon>Pseudomonadota</taxon>
        <taxon>Alphaproteobacteria</taxon>
        <taxon>Hyphomicrobiales</taxon>
        <taxon>Rhizobiaceae</taxon>
        <taxon>Rhizobium/Agrobacterium group</taxon>
        <taxon>Rhizobium</taxon>
    </lineage>
</organism>
<evidence type="ECO:0000313" key="1">
    <source>
        <dbReference type="EMBL" id="AUW47167.1"/>
    </source>
</evidence>
<dbReference type="EMBL" id="CP025015">
    <property type="protein sequence ID" value="AUW47167.1"/>
    <property type="molecule type" value="Genomic_DNA"/>
</dbReference>
<geneLocation type="plasmid" evidence="2">
    <name>prln3</name>
</geneLocation>
<dbReference type="Proteomes" id="UP000238523">
    <property type="component" value="Plasmid pRLN3"/>
</dbReference>
<proteinExistence type="predicted"/>
<protein>
    <submittedName>
        <fullName evidence="1">Uncharacterized protein</fullName>
    </submittedName>
</protein>
<dbReference type="RefSeq" id="WP_105009689.1">
    <property type="nucleotide sequence ID" value="NZ_CP025015.1"/>
</dbReference>
<gene>
    <name evidence="1" type="ORF">CUJ84_pRLN3000025</name>
</gene>
<keyword evidence="1" id="KW-0614">Plasmid</keyword>
<evidence type="ECO:0000313" key="2">
    <source>
        <dbReference type="Proteomes" id="UP000238523"/>
    </source>
</evidence>
<accession>A0A2K9ZFY8</accession>
<reference evidence="1 2" key="1">
    <citation type="submission" date="2017-11" db="EMBL/GenBank/DDBJ databases">
        <title>Complete genome of Rhizobium leguminosarum Norway, an ineffective micro-symbiont.</title>
        <authorList>
            <person name="Hoffrichter A."/>
            <person name="Liang J."/>
            <person name="Brachmann A."/>
            <person name="Marin M."/>
        </authorList>
    </citation>
    <scope>NUCLEOTIDE SEQUENCE [LARGE SCALE GENOMIC DNA]</scope>
    <source>
        <strain evidence="1 2">Norway</strain>
        <plasmid evidence="2">Plasmid prln3</plasmid>
    </source>
</reference>
<dbReference type="AlphaFoldDB" id="A0A2K9ZFY8"/>
<sequence length="379" mass="43422">MATTAYSEHYAREIDVEQLAWLLSGRQPITADEHVPEIDPKWSDWIRSDVRCSSCGRTGAHVVRSARARTTQKLIRQSHFRFVGQDGTDAHHPFCEFYGEYDGVLTQSDGLVNLGSAKSAETRLIRELVCKGIEQRLFDQSTIRAMRQWFFELKASSRVRVTVTPEQIEWTRCLRRHSQFQRWTFHPAQAEMPGFDWAAAAKYHFTEEHLALFELLRETPFDLPHWRRAKELATKHKDQEVFDVSTLRPHYDAALTLCGFVAKNAGIKFSPIDPDSYKWRGPPIPLLALCALSLFVSRWDMNAAIATFTKLLTAPAPADLSLGNVIGLNPFHEYTPWRLVQLSTDIAARSFGGHDYPGQLIAIEAKLREQYRLWKLQNP</sequence>